<sequence>MLLKEVYVSELKRQNVRSAIEHFENHLTTGKFPPQLLGLLKIPKIQISTIFNNRGERQAGTVWLDHAVNEFCASVLKHYIQQKKAELEVFVKEQSKEVLNVKLTELTDATLAVLDYDKTESTPIYLDAEKLELSSIGYPMCEKALTLARQERMEENAVKKLKLQHKVDSDVTMTDTSPSDIAKTILYEMEKALKKALSKNLKQSTGTSMILSRETLVTPHDGKIPQGSQTEISKSQEASAKVTKLLDIAHRTSFNLKCFSSYPEAFFTSLDYVNPKFSILTGTTQFVDSLRTQRNCVFIVPYMILPPWFMQMMSLNRNFILHAQMNPKFVGDSITELCRSIRIGLLFRDKSDNPYNIPRFHAKSLNGNLH</sequence>
<evidence type="ECO:0000313" key="1">
    <source>
        <dbReference type="EMBL" id="CAD6501905.1"/>
    </source>
</evidence>
<name>A0A9W4GFJ3_BLUGR</name>
<reference evidence="1" key="1">
    <citation type="submission" date="2020-10" db="EMBL/GenBank/DDBJ databases">
        <authorList>
            <person name="Muller C M."/>
        </authorList>
    </citation>
    <scope>NUCLEOTIDE SEQUENCE</scope>
    <source>
        <strain evidence="1">THUN-12</strain>
    </source>
</reference>
<dbReference type="EMBL" id="CAJHIT010000005">
    <property type="protein sequence ID" value="CAD6501905.1"/>
    <property type="molecule type" value="Genomic_DNA"/>
</dbReference>
<accession>A0A9W4GFJ3</accession>
<proteinExistence type="predicted"/>
<gene>
    <name evidence="1" type="ORF">BGTH12_LOCUS3263</name>
</gene>
<comment type="caution">
    <text evidence="1">The sequence shown here is derived from an EMBL/GenBank/DDBJ whole genome shotgun (WGS) entry which is preliminary data.</text>
</comment>
<organism evidence="1 2">
    <name type="scientific">Blumeria graminis f. sp. triticale</name>
    <dbReference type="NCBI Taxonomy" id="1689686"/>
    <lineage>
        <taxon>Eukaryota</taxon>
        <taxon>Fungi</taxon>
        <taxon>Dikarya</taxon>
        <taxon>Ascomycota</taxon>
        <taxon>Pezizomycotina</taxon>
        <taxon>Leotiomycetes</taxon>
        <taxon>Erysiphales</taxon>
        <taxon>Erysiphaceae</taxon>
        <taxon>Blumeria</taxon>
    </lineage>
</organism>
<dbReference type="AlphaFoldDB" id="A0A9W4GFJ3"/>
<evidence type="ECO:0000313" key="2">
    <source>
        <dbReference type="Proteomes" id="UP000683417"/>
    </source>
</evidence>
<protein>
    <submittedName>
        <fullName evidence="1">BgTH12-02150</fullName>
    </submittedName>
</protein>
<dbReference type="Proteomes" id="UP000683417">
    <property type="component" value="Unassembled WGS sequence"/>
</dbReference>